<keyword evidence="11" id="KW-1185">Reference proteome</keyword>
<feature type="compositionally biased region" description="Polar residues" evidence="7">
    <location>
        <begin position="124"/>
        <end position="133"/>
    </location>
</feature>
<dbReference type="GO" id="GO:0005637">
    <property type="term" value="C:nuclear inner membrane"/>
    <property type="evidence" value="ECO:0007669"/>
    <property type="project" value="UniProtKB-SubCell"/>
</dbReference>
<evidence type="ECO:0000313" key="10">
    <source>
        <dbReference type="EMBL" id="PVU93173.1"/>
    </source>
</evidence>
<dbReference type="GO" id="GO:0005783">
    <property type="term" value="C:endoplasmic reticulum"/>
    <property type="evidence" value="ECO:0007669"/>
    <property type="project" value="TreeGrafter"/>
</dbReference>
<dbReference type="InterPro" id="IPR041885">
    <property type="entry name" value="MAN1_winged_helix_dom"/>
</dbReference>
<dbReference type="EMBL" id="MBFR01000136">
    <property type="protein sequence ID" value="PVU93173.1"/>
    <property type="molecule type" value="Genomic_DNA"/>
</dbReference>
<evidence type="ECO:0000256" key="5">
    <source>
        <dbReference type="ARBA" id="ARBA00023136"/>
    </source>
</evidence>
<feature type="transmembrane region" description="Helical" evidence="8">
    <location>
        <begin position="797"/>
        <end position="814"/>
    </location>
</feature>
<evidence type="ECO:0000256" key="3">
    <source>
        <dbReference type="ARBA" id="ARBA00022692"/>
    </source>
</evidence>
<dbReference type="InterPro" id="IPR018996">
    <property type="entry name" value="Man1/Src1-like_C"/>
</dbReference>
<keyword evidence="5 8" id="KW-0472">Membrane</keyword>
<organism evidence="10 11">
    <name type="scientific">Smittium simulii</name>
    <dbReference type="NCBI Taxonomy" id="133385"/>
    <lineage>
        <taxon>Eukaryota</taxon>
        <taxon>Fungi</taxon>
        <taxon>Fungi incertae sedis</taxon>
        <taxon>Zoopagomycota</taxon>
        <taxon>Kickxellomycotina</taxon>
        <taxon>Harpellomycetes</taxon>
        <taxon>Harpellales</taxon>
        <taxon>Legeriomycetaceae</taxon>
        <taxon>Smittium</taxon>
    </lineage>
</organism>
<evidence type="ECO:0000313" key="11">
    <source>
        <dbReference type="Proteomes" id="UP000245383"/>
    </source>
</evidence>
<protein>
    <recommendedName>
        <fullName evidence="9">Man1/Src1-like C-terminal domain-containing protein</fullName>
    </recommendedName>
</protein>
<evidence type="ECO:0000256" key="1">
    <source>
        <dbReference type="ARBA" id="ARBA00004540"/>
    </source>
</evidence>
<comment type="caution">
    <text evidence="10">The sequence shown here is derived from an EMBL/GenBank/DDBJ whole genome shotgun (WGS) entry which is preliminary data.</text>
</comment>
<dbReference type="PANTHER" id="PTHR47808">
    <property type="entry name" value="INNER NUCLEAR MEMBRANE PROTEIN HEH2-RELATED"/>
    <property type="match status" value="1"/>
</dbReference>
<evidence type="ECO:0000256" key="6">
    <source>
        <dbReference type="ARBA" id="ARBA00023242"/>
    </source>
</evidence>
<proteinExistence type="predicted"/>
<feature type="region of interest" description="Disordered" evidence="7">
    <location>
        <begin position="89"/>
        <end position="134"/>
    </location>
</feature>
<dbReference type="InterPro" id="IPR044780">
    <property type="entry name" value="Heh2/Src1"/>
</dbReference>
<dbReference type="PANTHER" id="PTHR47808:SF2">
    <property type="entry name" value="LEM DOMAIN-CONTAINING PROTEIN 2"/>
    <property type="match status" value="1"/>
</dbReference>
<dbReference type="GO" id="GO:0034399">
    <property type="term" value="C:nuclear periphery"/>
    <property type="evidence" value="ECO:0007669"/>
    <property type="project" value="TreeGrafter"/>
</dbReference>
<dbReference type="Gene3D" id="1.10.10.1180">
    <property type="entry name" value="MAN1, winged-helix domain"/>
    <property type="match status" value="1"/>
</dbReference>
<comment type="subcellular location">
    <subcellularLocation>
        <location evidence="1">Nucleus inner membrane</location>
    </subcellularLocation>
</comment>
<evidence type="ECO:0000256" key="4">
    <source>
        <dbReference type="ARBA" id="ARBA00022989"/>
    </source>
</evidence>
<reference evidence="10 11" key="1">
    <citation type="journal article" date="2018" name="MBio">
        <title>Comparative Genomics Reveals the Core Gene Toolbox for the Fungus-Insect Symbiosis.</title>
        <authorList>
            <person name="Wang Y."/>
            <person name="Stata M."/>
            <person name="Wang W."/>
            <person name="Stajich J.E."/>
            <person name="White M.M."/>
            <person name="Moncalvo J.M."/>
        </authorList>
    </citation>
    <scope>NUCLEOTIDE SEQUENCE [LARGE SCALE GENOMIC DNA]</scope>
    <source>
        <strain evidence="10 11">SWE-8-4</strain>
    </source>
</reference>
<dbReference type="STRING" id="133385.A0A2T9YLG4"/>
<name>A0A2T9YLG4_9FUNG</name>
<accession>A0A2T9YLG4</accession>
<dbReference type="AlphaFoldDB" id="A0A2T9YLG4"/>
<dbReference type="GO" id="GO:0003682">
    <property type="term" value="F:chromatin binding"/>
    <property type="evidence" value="ECO:0007669"/>
    <property type="project" value="InterPro"/>
</dbReference>
<dbReference type="GO" id="GO:0071763">
    <property type="term" value="P:nuclear membrane organization"/>
    <property type="evidence" value="ECO:0007669"/>
    <property type="project" value="TreeGrafter"/>
</dbReference>
<evidence type="ECO:0000256" key="8">
    <source>
        <dbReference type="SAM" id="Phobius"/>
    </source>
</evidence>
<sequence length="1007" mass="116265">MNTNNINDNHKKSEDTAAQNISQEPILKPQSLKKRVTRSTPKKASTKPKIKNEETPEILEPLQENQLIKSKKRKNRESLLKSPLVGTPTLENLENFGTYNPFQSASRSNTKKLKKDSETKNRKSINNTPSLSNKVKADVTLSEVSIDHHNSDSLNDSKVITDSNTAISAENISIDVNHQNIQLCGDTSLALSKNIEKFKKLQDSNNLEQSSKILEPMPLSFNDRSILYDNPVNPIIQSVGNIHNINSSIAENKSLISEIDNPLNSDINFVKINRRRNSLLKDTPKKWNSHKKTIDSENIMDSPLSWNLSAKKSLSVSELIEYYESTGNAEALRRLYLEHEIIQANSPSSNIRKYNPAYSSAKRNTIHDYKPDYNPYFVENNANMNLYSKFQKVKSQSPKLFDKNTRESDLDTKMYYNNSNDFKNCTDMQDHPLDSTHTFTETSYLSFLQNIYKSKYFKAFFILLMISMVTKIWSQNLLFRKGFIQKRKDQNIEHIKPMIYYDKNDNIIEKGINYLNYQFDKNFIKQKGLKCIDNATCKVGATLPYKCFQKLSRYSNSQQICISNFNDNEQVIIQCDPGYVIVNNKYSSVLYPLLPTCVADMETIIKVHSMIETIIKILKCHRGKVECSQSLYMQIDRIIKTENIKSSNTYTDFNKENLQSEKGLKKYVESEKEINDLKQAEIAKTQGVNYNEIKKMLKLKYNMTNEKFEHFFELALNKLVKDYTQQLTILRLEYIDSDVENTVSNSNQIDQQDSDYINELEGSSVDDIGGVYLMANSSKYSFFCKIKIMILTSIIRYFKNIMLITIIIIIYNGIRNRIQRFYEEKGEVERLVNLTISKLETVAYSSKVKLDNTVEPQIPSTQLRDSLFFSNPGATELGEQNYSKLNVINGIFKGIKLRLGFSKANYYDHKTRQRIWQKVVQIVEKNTNVRTKSTIIRGQPMRTWEWVGPFFNAHKTESKIADDKKSEENMLLESTSKKKGDLELTDNNMFYEGSDNNEKNIQDTNTP</sequence>
<evidence type="ECO:0000259" key="9">
    <source>
        <dbReference type="Pfam" id="PF09402"/>
    </source>
</evidence>
<feature type="compositionally biased region" description="Polar residues" evidence="7">
    <location>
        <begin position="89"/>
        <end position="108"/>
    </location>
</feature>
<dbReference type="Pfam" id="PF09402">
    <property type="entry name" value="MSC"/>
    <property type="match status" value="1"/>
</dbReference>
<feature type="domain" description="Man1/Src1-like C-terminal" evidence="9">
    <location>
        <begin position="571"/>
        <end position="949"/>
    </location>
</feature>
<evidence type="ECO:0000256" key="2">
    <source>
        <dbReference type="ARBA" id="ARBA00022553"/>
    </source>
</evidence>
<feature type="region of interest" description="Disordered" evidence="7">
    <location>
        <begin position="986"/>
        <end position="1007"/>
    </location>
</feature>
<keyword evidence="2" id="KW-0597">Phosphoprotein</keyword>
<dbReference type="OrthoDB" id="2503928at2759"/>
<keyword evidence="3 8" id="KW-0812">Transmembrane</keyword>
<feature type="compositionally biased region" description="Basic residues" evidence="7">
    <location>
        <begin position="31"/>
        <end position="49"/>
    </location>
</feature>
<dbReference type="Proteomes" id="UP000245383">
    <property type="component" value="Unassembled WGS sequence"/>
</dbReference>
<keyword evidence="4 8" id="KW-1133">Transmembrane helix</keyword>
<evidence type="ECO:0000256" key="7">
    <source>
        <dbReference type="SAM" id="MobiDB-lite"/>
    </source>
</evidence>
<feature type="region of interest" description="Disordered" evidence="7">
    <location>
        <begin position="1"/>
        <end position="57"/>
    </location>
</feature>
<keyword evidence="6" id="KW-0539">Nucleus</keyword>
<gene>
    <name evidence="10" type="ORF">BB561_003417</name>
</gene>